<dbReference type="AlphaFoldDB" id="A0A6S7HSA6"/>
<dbReference type="Proteomes" id="UP001152795">
    <property type="component" value="Unassembled WGS sequence"/>
</dbReference>
<keyword evidence="2" id="KW-1185">Reference proteome</keyword>
<accession>A0A6S7HSA6</accession>
<proteinExistence type="predicted"/>
<comment type="caution">
    <text evidence="1">The sequence shown here is derived from an EMBL/GenBank/DDBJ whole genome shotgun (WGS) entry which is preliminary data.</text>
</comment>
<sequence length="168" mass="19019">MSILMGYDYFDESEDLKKKVTEIEMKQQDNTAEIQKNKTELIDLSEIGRNPPVQIDLVQKAGFPPGFLESAVISETNRNDAKFIIFKVGGFEINQETQSPAYGFCTGNTGNVVVFCETQRSRIVRTTFTFFYMMNKITIYGLKFRDLDVNGKATIRKGATTLKCLLVT</sequence>
<protein>
    <submittedName>
        <fullName evidence="1">Uncharacterized protein</fullName>
    </submittedName>
</protein>
<evidence type="ECO:0000313" key="2">
    <source>
        <dbReference type="Proteomes" id="UP001152795"/>
    </source>
</evidence>
<gene>
    <name evidence="1" type="ORF">PACLA_8A034741</name>
</gene>
<name>A0A6S7HSA6_PARCT</name>
<evidence type="ECO:0000313" key="1">
    <source>
        <dbReference type="EMBL" id="CAB4008995.1"/>
    </source>
</evidence>
<organism evidence="1 2">
    <name type="scientific">Paramuricea clavata</name>
    <name type="common">Red gorgonian</name>
    <name type="synonym">Violescent sea-whip</name>
    <dbReference type="NCBI Taxonomy" id="317549"/>
    <lineage>
        <taxon>Eukaryota</taxon>
        <taxon>Metazoa</taxon>
        <taxon>Cnidaria</taxon>
        <taxon>Anthozoa</taxon>
        <taxon>Octocorallia</taxon>
        <taxon>Malacalcyonacea</taxon>
        <taxon>Plexauridae</taxon>
        <taxon>Paramuricea</taxon>
    </lineage>
</organism>
<reference evidence="1" key="1">
    <citation type="submission" date="2020-04" db="EMBL/GenBank/DDBJ databases">
        <authorList>
            <person name="Alioto T."/>
            <person name="Alioto T."/>
            <person name="Gomez Garrido J."/>
        </authorList>
    </citation>
    <scope>NUCLEOTIDE SEQUENCE</scope>
    <source>
        <strain evidence="1">A484AB</strain>
    </source>
</reference>
<dbReference type="EMBL" id="CACRXK020006293">
    <property type="protein sequence ID" value="CAB4008995.1"/>
    <property type="molecule type" value="Genomic_DNA"/>
</dbReference>